<keyword evidence="5" id="KW-0239">DNA-directed DNA polymerase</keyword>
<name>A0A3D9FHN2_9SPHN</name>
<evidence type="ECO:0000313" key="8">
    <source>
        <dbReference type="EMBL" id="RED17082.1"/>
    </source>
</evidence>
<reference evidence="8 9" key="1">
    <citation type="submission" date="2018-07" db="EMBL/GenBank/DDBJ databases">
        <title>Genomic Encyclopedia of Type Strains, Phase IV (KMG-IV): sequencing the most valuable type-strain genomes for metagenomic binning, comparative biology and taxonomic classification.</title>
        <authorList>
            <person name="Goeker M."/>
        </authorList>
    </citation>
    <scope>NUCLEOTIDE SEQUENCE [LARGE SCALE GENOMIC DNA]</scope>
    <source>
        <strain evidence="8 9">DSM 26725</strain>
    </source>
</reference>
<dbReference type="SUPFAM" id="SSF48019">
    <property type="entry name" value="post-AAA+ oligomerization domain-like"/>
    <property type="match status" value="1"/>
</dbReference>
<dbReference type="NCBIfam" id="TIGR01128">
    <property type="entry name" value="holA"/>
    <property type="match status" value="1"/>
</dbReference>
<accession>A0A3D9FHN2</accession>
<dbReference type="PANTHER" id="PTHR34388">
    <property type="entry name" value="DNA POLYMERASE III SUBUNIT DELTA"/>
    <property type="match status" value="1"/>
</dbReference>
<evidence type="ECO:0000256" key="1">
    <source>
        <dbReference type="ARBA" id="ARBA00012417"/>
    </source>
</evidence>
<comment type="catalytic activity">
    <reaction evidence="7">
        <text>DNA(n) + a 2'-deoxyribonucleoside 5'-triphosphate = DNA(n+1) + diphosphate</text>
        <dbReference type="Rhea" id="RHEA:22508"/>
        <dbReference type="Rhea" id="RHEA-COMP:17339"/>
        <dbReference type="Rhea" id="RHEA-COMP:17340"/>
        <dbReference type="ChEBI" id="CHEBI:33019"/>
        <dbReference type="ChEBI" id="CHEBI:61560"/>
        <dbReference type="ChEBI" id="CHEBI:173112"/>
        <dbReference type="EC" id="2.7.7.7"/>
    </reaction>
</comment>
<keyword evidence="3" id="KW-0548">Nucleotidyltransferase</keyword>
<evidence type="ECO:0000256" key="4">
    <source>
        <dbReference type="ARBA" id="ARBA00022705"/>
    </source>
</evidence>
<evidence type="ECO:0000256" key="3">
    <source>
        <dbReference type="ARBA" id="ARBA00022695"/>
    </source>
</evidence>
<sequence length="341" mass="36247">MKANRGQIARALSAPGEDVRFYLLYGPDRSGSEALAAMLGKAMGEEAERIDLTGSELKSDPAKLADEAAAISLFGGARFIRIDPAGDEIFAGVEALLEAEKAGNPVVAIAGALRGTNKLVKLAFASDAAMACASYAPEGRDADLMVIEMAQETGLQIAPDIAQRLARSSHGDRSILASELAKFALYLDAAPDRPRQLDHDAMDALSASSDEGDLSRLANVVLSGDLVALDRELTQFASEGMVGIPLIRAILRRLLLLAKLRAEVEQGNSTQTVIAKAGRAIFWKEKAVIADQVERWRSDALAIAINRASDTERLLKSAGGPGLIAADEELFAIARKARTLR</sequence>
<dbReference type="OrthoDB" id="9804983at2"/>
<evidence type="ECO:0000256" key="7">
    <source>
        <dbReference type="ARBA" id="ARBA00049244"/>
    </source>
</evidence>
<keyword evidence="9" id="KW-1185">Reference proteome</keyword>
<dbReference type="GO" id="GO:0009360">
    <property type="term" value="C:DNA polymerase III complex"/>
    <property type="evidence" value="ECO:0007669"/>
    <property type="project" value="TreeGrafter"/>
</dbReference>
<comment type="caution">
    <text evidence="8">The sequence shown here is derived from an EMBL/GenBank/DDBJ whole genome shotgun (WGS) entry which is preliminary data.</text>
</comment>
<dbReference type="InterPro" id="IPR027417">
    <property type="entry name" value="P-loop_NTPase"/>
</dbReference>
<protein>
    <recommendedName>
        <fullName evidence="1">DNA-directed DNA polymerase</fullName>
        <ecNumber evidence="1">2.7.7.7</ecNumber>
    </recommendedName>
</protein>
<dbReference type="AlphaFoldDB" id="A0A3D9FHN2"/>
<evidence type="ECO:0000256" key="6">
    <source>
        <dbReference type="ARBA" id="ARBA00034754"/>
    </source>
</evidence>
<gene>
    <name evidence="8" type="ORF">DFR46_2117</name>
</gene>
<keyword evidence="4" id="KW-0235">DNA replication</keyword>
<evidence type="ECO:0000313" key="9">
    <source>
        <dbReference type="Proteomes" id="UP000256310"/>
    </source>
</evidence>
<keyword evidence="2" id="KW-0808">Transferase</keyword>
<dbReference type="PANTHER" id="PTHR34388:SF1">
    <property type="entry name" value="DNA POLYMERASE III SUBUNIT DELTA"/>
    <property type="match status" value="1"/>
</dbReference>
<dbReference type="RefSeq" id="WP_116236397.1">
    <property type="nucleotide sequence ID" value="NZ_QRDP01000004.1"/>
</dbReference>
<dbReference type="Gene3D" id="1.20.272.10">
    <property type="match status" value="1"/>
</dbReference>
<dbReference type="EMBL" id="QRDP01000004">
    <property type="protein sequence ID" value="RED17082.1"/>
    <property type="molecule type" value="Genomic_DNA"/>
</dbReference>
<dbReference type="EC" id="2.7.7.7" evidence="1"/>
<dbReference type="SUPFAM" id="SSF52540">
    <property type="entry name" value="P-loop containing nucleoside triphosphate hydrolases"/>
    <property type="match status" value="1"/>
</dbReference>
<dbReference type="GO" id="GO:0003887">
    <property type="term" value="F:DNA-directed DNA polymerase activity"/>
    <property type="evidence" value="ECO:0007669"/>
    <property type="project" value="UniProtKB-KW"/>
</dbReference>
<evidence type="ECO:0000256" key="2">
    <source>
        <dbReference type="ARBA" id="ARBA00022679"/>
    </source>
</evidence>
<dbReference type="Proteomes" id="UP000256310">
    <property type="component" value="Unassembled WGS sequence"/>
</dbReference>
<organism evidence="8 9">
    <name type="scientific">Parasphingopyxis lamellibrachiae</name>
    <dbReference type="NCBI Taxonomy" id="680125"/>
    <lineage>
        <taxon>Bacteria</taxon>
        <taxon>Pseudomonadati</taxon>
        <taxon>Pseudomonadota</taxon>
        <taxon>Alphaproteobacteria</taxon>
        <taxon>Sphingomonadales</taxon>
        <taxon>Sphingomonadaceae</taxon>
        <taxon>Parasphingopyxis</taxon>
    </lineage>
</organism>
<evidence type="ECO:0000256" key="5">
    <source>
        <dbReference type="ARBA" id="ARBA00022932"/>
    </source>
</evidence>
<dbReference type="InterPro" id="IPR008921">
    <property type="entry name" value="DNA_pol3_clamp-load_cplx_C"/>
</dbReference>
<dbReference type="GO" id="GO:0006261">
    <property type="term" value="P:DNA-templated DNA replication"/>
    <property type="evidence" value="ECO:0007669"/>
    <property type="project" value="TreeGrafter"/>
</dbReference>
<comment type="similarity">
    <text evidence="6">Belongs to the DNA polymerase HolA subunit family.</text>
</comment>
<dbReference type="GO" id="GO:0003677">
    <property type="term" value="F:DNA binding"/>
    <property type="evidence" value="ECO:0007669"/>
    <property type="project" value="InterPro"/>
</dbReference>
<proteinExistence type="inferred from homology"/>
<dbReference type="InterPro" id="IPR005790">
    <property type="entry name" value="DNA_polIII_delta"/>
</dbReference>